<protein>
    <submittedName>
        <fullName evidence="2">Uncharacterized protein</fullName>
    </submittedName>
</protein>
<comment type="caution">
    <text evidence="2">The sequence shown here is derived from an EMBL/GenBank/DDBJ whole genome shotgun (WGS) entry which is preliminary data.</text>
</comment>
<evidence type="ECO:0000256" key="1">
    <source>
        <dbReference type="SAM" id="MobiDB-lite"/>
    </source>
</evidence>
<dbReference type="AlphaFoldDB" id="A0AA88P9G9"/>
<feature type="compositionally biased region" description="Polar residues" evidence="1">
    <location>
        <begin position="43"/>
        <end position="55"/>
    </location>
</feature>
<gene>
    <name evidence="2" type="ORF">Q8A67_022729</name>
</gene>
<accession>A0AA88P9G9</accession>
<name>A0AA88P9G9_9TELE</name>
<reference evidence="2" key="1">
    <citation type="submission" date="2023-08" db="EMBL/GenBank/DDBJ databases">
        <title>Chromosome-level Genome Assembly of mud carp (Cirrhinus molitorella).</title>
        <authorList>
            <person name="Liu H."/>
        </authorList>
    </citation>
    <scope>NUCLEOTIDE SEQUENCE</scope>
    <source>
        <strain evidence="2">Prfri</strain>
        <tissue evidence="2">Muscle</tissue>
    </source>
</reference>
<organism evidence="2 3">
    <name type="scientific">Cirrhinus molitorella</name>
    <name type="common">mud carp</name>
    <dbReference type="NCBI Taxonomy" id="172907"/>
    <lineage>
        <taxon>Eukaryota</taxon>
        <taxon>Metazoa</taxon>
        <taxon>Chordata</taxon>
        <taxon>Craniata</taxon>
        <taxon>Vertebrata</taxon>
        <taxon>Euteleostomi</taxon>
        <taxon>Actinopterygii</taxon>
        <taxon>Neopterygii</taxon>
        <taxon>Teleostei</taxon>
        <taxon>Ostariophysi</taxon>
        <taxon>Cypriniformes</taxon>
        <taxon>Cyprinidae</taxon>
        <taxon>Labeoninae</taxon>
        <taxon>Labeonini</taxon>
        <taxon>Cirrhinus</taxon>
    </lineage>
</organism>
<dbReference type="EMBL" id="JAUYZG010000022">
    <property type="protein sequence ID" value="KAK2872832.1"/>
    <property type="molecule type" value="Genomic_DNA"/>
</dbReference>
<feature type="compositionally biased region" description="Polar residues" evidence="1">
    <location>
        <begin position="1"/>
        <end position="10"/>
    </location>
</feature>
<feature type="region of interest" description="Disordered" evidence="1">
    <location>
        <begin position="1"/>
        <end position="55"/>
    </location>
</feature>
<sequence length="81" mass="8808">MRTQEQSVVQQERGGGTSCRPGELDRVLSAVMSPAPRSLPRNGLSQDNSDSQQSPITLLDRFAGDVQRDIQANKNGQNIKA</sequence>
<proteinExistence type="predicted"/>
<keyword evidence="3" id="KW-1185">Reference proteome</keyword>
<evidence type="ECO:0000313" key="3">
    <source>
        <dbReference type="Proteomes" id="UP001187343"/>
    </source>
</evidence>
<dbReference type="Proteomes" id="UP001187343">
    <property type="component" value="Unassembled WGS sequence"/>
</dbReference>
<evidence type="ECO:0000313" key="2">
    <source>
        <dbReference type="EMBL" id="KAK2872832.1"/>
    </source>
</evidence>